<dbReference type="InterPro" id="IPR039261">
    <property type="entry name" value="FNR_nucleotide-bd"/>
</dbReference>
<comment type="caution">
    <text evidence="11">The sequence shown here is derived from an EMBL/GenBank/DDBJ whole genome shotgun (WGS) entry which is preliminary data.</text>
</comment>
<accession>A0A255ZVV8</accession>
<evidence type="ECO:0000256" key="5">
    <source>
        <dbReference type="ARBA" id="ARBA00022827"/>
    </source>
</evidence>
<dbReference type="CDD" id="cd00207">
    <property type="entry name" value="fer2"/>
    <property type="match status" value="1"/>
</dbReference>
<evidence type="ECO:0000256" key="6">
    <source>
        <dbReference type="ARBA" id="ARBA00023002"/>
    </source>
</evidence>
<feature type="domain" description="FAD-binding FR-type" evidence="10">
    <location>
        <begin position="2"/>
        <end position="106"/>
    </location>
</feature>
<dbReference type="GO" id="GO:0050660">
    <property type="term" value="F:flavin adenine dinucleotide binding"/>
    <property type="evidence" value="ECO:0007669"/>
    <property type="project" value="TreeGrafter"/>
</dbReference>
<dbReference type="AlphaFoldDB" id="A0A255ZVV8"/>
<dbReference type="InterPro" id="IPR001041">
    <property type="entry name" value="2Fe-2S_ferredoxin-type"/>
</dbReference>
<dbReference type="OrthoDB" id="9789468at2"/>
<dbReference type="EMBL" id="NOXX01000178">
    <property type="protein sequence ID" value="OYQ45613.1"/>
    <property type="molecule type" value="Genomic_DNA"/>
</dbReference>
<dbReference type="GO" id="GO:0016491">
    <property type="term" value="F:oxidoreductase activity"/>
    <property type="evidence" value="ECO:0007669"/>
    <property type="project" value="UniProtKB-KW"/>
</dbReference>
<keyword evidence="5" id="KW-0274">FAD</keyword>
<evidence type="ECO:0000259" key="9">
    <source>
        <dbReference type="PROSITE" id="PS51085"/>
    </source>
</evidence>
<dbReference type="PANTHER" id="PTHR47354:SF8">
    <property type="entry name" value="1,2-PHENYLACETYL-COA EPOXIDASE, SUBUNIT E"/>
    <property type="match status" value="1"/>
</dbReference>
<keyword evidence="7" id="KW-0408">Iron</keyword>
<dbReference type="InterPro" id="IPR017938">
    <property type="entry name" value="Riboflavin_synthase-like_b-brl"/>
</dbReference>
<dbReference type="InterPro" id="IPR017927">
    <property type="entry name" value="FAD-bd_FR_type"/>
</dbReference>
<protein>
    <submittedName>
        <fullName evidence="11">Flavodoxin reductase</fullName>
    </submittedName>
</protein>
<dbReference type="PROSITE" id="PS51085">
    <property type="entry name" value="2FE2S_FER_2"/>
    <property type="match status" value="1"/>
</dbReference>
<feature type="domain" description="2Fe-2S ferredoxin-type" evidence="9">
    <location>
        <begin position="258"/>
        <end position="348"/>
    </location>
</feature>
<evidence type="ECO:0000256" key="1">
    <source>
        <dbReference type="ARBA" id="ARBA00001974"/>
    </source>
</evidence>
<dbReference type="PRINTS" id="PR00406">
    <property type="entry name" value="CYTB5RDTASE"/>
</dbReference>
<comment type="cofactor">
    <cofactor evidence="1">
        <name>FAD</name>
        <dbReference type="ChEBI" id="CHEBI:57692"/>
    </cofactor>
</comment>
<dbReference type="PANTHER" id="PTHR47354">
    <property type="entry name" value="NADH OXIDOREDUCTASE HCR"/>
    <property type="match status" value="1"/>
</dbReference>
<evidence type="ECO:0000256" key="7">
    <source>
        <dbReference type="ARBA" id="ARBA00023004"/>
    </source>
</evidence>
<dbReference type="GO" id="GO:0046872">
    <property type="term" value="F:metal ion binding"/>
    <property type="evidence" value="ECO:0007669"/>
    <property type="project" value="UniProtKB-KW"/>
</dbReference>
<dbReference type="Pfam" id="PF00175">
    <property type="entry name" value="NAD_binding_1"/>
    <property type="match status" value="1"/>
</dbReference>
<dbReference type="InterPro" id="IPR012675">
    <property type="entry name" value="Beta-grasp_dom_sf"/>
</dbReference>
<evidence type="ECO:0000313" key="11">
    <source>
        <dbReference type="EMBL" id="OYQ45613.1"/>
    </source>
</evidence>
<dbReference type="Gene3D" id="2.40.30.10">
    <property type="entry name" value="Translation factors"/>
    <property type="match status" value="1"/>
</dbReference>
<dbReference type="SUPFAM" id="SSF54292">
    <property type="entry name" value="2Fe-2S ferredoxin-like"/>
    <property type="match status" value="1"/>
</dbReference>
<dbReference type="RefSeq" id="WP_094485798.1">
    <property type="nucleotide sequence ID" value="NZ_NOXX01000178.1"/>
</dbReference>
<evidence type="ECO:0000256" key="2">
    <source>
        <dbReference type="ARBA" id="ARBA00022630"/>
    </source>
</evidence>
<dbReference type="InterPro" id="IPR006058">
    <property type="entry name" value="2Fe2S_fd_BS"/>
</dbReference>
<dbReference type="InterPro" id="IPR001709">
    <property type="entry name" value="Flavoprot_Pyr_Nucl_cyt_Rdtase"/>
</dbReference>
<evidence type="ECO:0000256" key="3">
    <source>
        <dbReference type="ARBA" id="ARBA00022714"/>
    </source>
</evidence>
<organism evidence="11 12">
    <name type="scientific">Flavobacterium aurantiibacter</name>
    <dbReference type="NCBI Taxonomy" id="2023067"/>
    <lineage>
        <taxon>Bacteria</taxon>
        <taxon>Pseudomonadati</taxon>
        <taxon>Bacteroidota</taxon>
        <taxon>Flavobacteriia</taxon>
        <taxon>Flavobacteriales</taxon>
        <taxon>Flavobacteriaceae</taxon>
        <taxon>Flavobacterium</taxon>
    </lineage>
</organism>
<dbReference type="Proteomes" id="UP000216035">
    <property type="component" value="Unassembled WGS sequence"/>
</dbReference>
<dbReference type="Gene3D" id="3.10.20.30">
    <property type="match status" value="1"/>
</dbReference>
<dbReference type="InterPro" id="IPR050415">
    <property type="entry name" value="MRET"/>
</dbReference>
<keyword evidence="8" id="KW-0411">Iron-sulfur</keyword>
<dbReference type="Pfam" id="PF00970">
    <property type="entry name" value="FAD_binding_6"/>
    <property type="match status" value="1"/>
</dbReference>
<dbReference type="SUPFAM" id="SSF63380">
    <property type="entry name" value="Riboflavin synthase domain-like"/>
    <property type="match status" value="1"/>
</dbReference>
<evidence type="ECO:0000256" key="4">
    <source>
        <dbReference type="ARBA" id="ARBA00022723"/>
    </source>
</evidence>
<dbReference type="CDD" id="cd06214">
    <property type="entry name" value="PA_degradation_oxidoreductase_like"/>
    <property type="match status" value="1"/>
</dbReference>
<keyword evidence="6" id="KW-0560">Oxidoreductase</keyword>
<dbReference type="InterPro" id="IPR036010">
    <property type="entry name" value="2Fe-2S_ferredoxin-like_sf"/>
</dbReference>
<dbReference type="Gene3D" id="3.40.50.80">
    <property type="entry name" value="Nucleotide-binding domain of ferredoxin-NADP reductase (FNR) module"/>
    <property type="match status" value="1"/>
</dbReference>
<reference evidence="11 12" key="1">
    <citation type="submission" date="2017-07" db="EMBL/GenBank/DDBJ databases">
        <title>Flavobacterium cyanobacteriorum sp. nov., isolated from cyanobacterial aggregates in a eutrophic lake.</title>
        <authorList>
            <person name="Cai H."/>
        </authorList>
    </citation>
    <scope>NUCLEOTIDE SEQUENCE [LARGE SCALE GENOMIC DNA]</scope>
    <source>
        <strain evidence="11 12">TH167</strain>
    </source>
</reference>
<keyword evidence="2" id="KW-0285">Flavoprotein</keyword>
<gene>
    <name evidence="11" type="ORF">CHX27_05695</name>
</gene>
<name>A0A255ZVV8_9FLAO</name>
<dbReference type="PRINTS" id="PR00371">
    <property type="entry name" value="FPNCR"/>
</dbReference>
<dbReference type="PROSITE" id="PS00197">
    <property type="entry name" value="2FE2S_FER_1"/>
    <property type="match status" value="1"/>
</dbReference>
<dbReference type="SUPFAM" id="SSF52343">
    <property type="entry name" value="Ferredoxin reductase-like, C-terminal NADP-linked domain"/>
    <property type="match status" value="1"/>
</dbReference>
<dbReference type="GO" id="GO:0051537">
    <property type="term" value="F:2 iron, 2 sulfur cluster binding"/>
    <property type="evidence" value="ECO:0007669"/>
    <property type="project" value="UniProtKB-KW"/>
</dbReference>
<keyword evidence="12" id="KW-1185">Reference proteome</keyword>
<evidence type="ECO:0000256" key="8">
    <source>
        <dbReference type="ARBA" id="ARBA00023014"/>
    </source>
</evidence>
<keyword evidence="3" id="KW-0001">2Fe-2S</keyword>
<evidence type="ECO:0000313" key="12">
    <source>
        <dbReference type="Proteomes" id="UP000216035"/>
    </source>
</evidence>
<dbReference type="PROSITE" id="PS51384">
    <property type="entry name" value="FAD_FR"/>
    <property type="match status" value="1"/>
</dbReference>
<evidence type="ECO:0000259" key="10">
    <source>
        <dbReference type="PROSITE" id="PS51384"/>
    </source>
</evidence>
<sequence>MSSFFKLHIKEVKRETDSCVSIVFTIPEPLQQHYQYVSGQYVNLKLTLDGQEIRRAYSICSSPNENELRIAVKAVKHGAFSNFANQQLKAGSVIEVSAPEGRFTVDAEKPAHNIAAFAAGSGITPVMSILKSVLASDPNGTFLLVYGNKSPQQTIFYQQLHDLQQQYVGRLLVQFVFSEAKQDGALFGRIDRSVVNYTLKNKYKDIAFESFFLCGPEGMINTVSGALKEANVPESKIKFELFSTSSSETDLKIADGHTTITVTVDDETSTFEMSRKQSVLDAALKHGLDAPYSCQGGICSSCLARITEGTAEMKKNTILTDGEIADGLILTCQAHPTSAVLKIDYDDV</sequence>
<dbReference type="InterPro" id="IPR008333">
    <property type="entry name" value="Cbr1-like_FAD-bd_dom"/>
</dbReference>
<dbReference type="InterPro" id="IPR001433">
    <property type="entry name" value="OxRdtase_FAD/NAD-bd"/>
</dbReference>
<proteinExistence type="predicted"/>
<keyword evidence="4" id="KW-0479">Metal-binding</keyword>
<dbReference type="Pfam" id="PF00111">
    <property type="entry name" value="Fer2"/>
    <property type="match status" value="1"/>
</dbReference>